<evidence type="ECO:0000259" key="3">
    <source>
        <dbReference type="PROSITE" id="PS50172"/>
    </source>
</evidence>
<dbReference type="GO" id="GO:0003677">
    <property type="term" value="F:DNA binding"/>
    <property type="evidence" value="ECO:0007669"/>
    <property type="project" value="InterPro"/>
</dbReference>
<evidence type="ECO:0000256" key="2">
    <source>
        <dbReference type="SAM" id="MobiDB-lite"/>
    </source>
</evidence>
<dbReference type="EMBL" id="JAUJYO010000018">
    <property type="protein sequence ID" value="KAK1289638.1"/>
    <property type="molecule type" value="Genomic_DNA"/>
</dbReference>
<feature type="region of interest" description="Disordered" evidence="2">
    <location>
        <begin position="642"/>
        <end position="673"/>
    </location>
</feature>
<feature type="domain" description="BRCT" evidence="3">
    <location>
        <begin position="196"/>
        <end position="284"/>
    </location>
</feature>
<dbReference type="InterPro" id="IPR029710">
    <property type="entry name" value="LIG4"/>
</dbReference>
<keyword evidence="5" id="KW-1185">Reference proteome</keyword>
<dbReference type="AlphaFoldDB" id="A0AAV9CN20"/>
<dbReference type="FunFam" id="3.40.50.10190:FF:000072">
    <property type="entry name" value="DNA ligase"/>
    <property type="match status" value="1"/>
</dbReference>
<protein>
    <submittedName>
        <fullName evidence="4">DNA ligase 4</fullName>
    </submittedName>
</protein>
<evidence type="ECO:0000313" key="4">
    <source>
        <dbReference type="EMBL" id="KAK1289638.1"/>
    </source>
</evidence>
<dbReference type="GO" id="GO:0005524">
    <property type="term" value="F:ATP binding"/>
    <property type="evidence" value="ECO:0007669"/>
    <property type="project" value="InterPro"/>
</dbReference>
<proteinExistence type="predicted"/>
<dbReference type="FunFam" id="2.40.50.140:FF:000173">
    <property type="entry name" value="DNA ligase"/>
    <property type="match status" value="1"/>
</dbReference>
<evidence type="ECO:0000313" key="5">
    <source>
        <dbReference type="Proteomes" id="UP001180020"/>
    </source>
</evidence>
<dbReference type="Gene3D" id="2.40.50.140">
    <property type="entry name" value="Nucleic acid-binding proteins"/>
    <property type="match status" value="1"/>
</dbReference>
<dbReference type="SMART" id="SM00292">
    <property type="entry name" value="BRCT"/>
    <property type="match status" value="2"/>
</dbReference>
<gene>
    <name evidence="4" type="primary">LIG4</name>
    <name evidence="4" type="ORF">QJS10_CPB18g00105</name>
</gene>
<feature type="region of interest" description="Disordered" evidence="2">
    <location>
        <begin position="146"/>
        <end position="175"/>
    </location>
</feature>
<comment type="caution">
    <text evidence="4">The sequence shown here is derived from an EMBL/GenBank/DDBJ whole genome shotgun (WGS) entry which is preliminary data.</text>
</comment>
<feature type="compositionally biased region" description="Basic and acidic residues" evidence="2">
    <location>
        <begin position="540"/>
        <end position="566"/>
    </location>
</feature>
<dbReference type="CDD" id="cd07968">
    <property type="entry name" value="OBF_DNA_ligase_IV"/>
    <property type="match status" value="1"/>
</dbReference>
<feature type="compositionally biased region" description="Basic and acidic residues" evidence="2">
    <location>
        <begin position="650"/>
        <end position="664"/>
    </location>
</feature>
<organism evidence="4 5">
    <name type="scientific">Acorus calamus</name>
    <name type="common">Sweet flag</name>
    <dbReference type="NCBI Taxonomy" id="4465"/>
    <lineage>
        <taxon>Eukaryota</taxon>
        <taxon>Viridiplantae</taxon>
        <taxon>Streptophyta</taxon>
        <taxon>Embryophyta</taxon>
        <taxon>Tracheophyta</taxon>
        <taxon>Spermatophyta</taxon>
        <taxon>Magnoliopsida</taxon>
        <taxon>Liliopsida</taxon>
        <taxon>Acoraceae</taxon>
        <taxon>Acorus</taxon>
    </lineage>
</organism>
<dbReference type="InterPro" id="IPR012309">
    <property type="entry name" value="DNA_ligase_ATP-dep_C"/>
</dbReference>
<dbReference type="Gene3D" id="3.40.50.10190">
    <property type="entry name" value="BRCT domain"/>
    <property type="match status" value="2"/>
</dbReference>
<evidence type="ECO:0000256" key="1">
    <source>
        <dbReference type="ARBA" id="ARBA00023172"/>
    </source>
</evidence>
<sequence length="686" mass="78656">MLGGYFGSGRHGGEVAQFLMGLAERSAPDTYPKRFISFCRVGTGLSDDELHALVTKLKPFFRKNEHSKKAPRFYEVTNNSKERPDVWIDSPDKSIILSITSDIRTIKSEVFAAPYSLRFPRIQRVRYDKPWHECLDIQSFADSVNSSNGNTHRHTDHGGIQVYQSKKVRSSRRGEKKTAAVVPAHFRQTDVSDVKEETFIFSNMMVYIVNVPVSYSVDYFHKLVAENGGTFSMNLNDSVTHCIAAEKKGIKYQAAMRYGDIIHYSWVLDCCSQKRLLHLQPKYFLFLSDSSKNKFQEEIDAFSDYYYWDIDITDIKQMFSNIQGSADLKVIDYYKKKYCPMEKWLLFQDCCIYFCHPLESINDEQKLISELSLRRLKLEATIGGGEVSNNLSRATHLVSYSTMESDADFGRIYESFPSAERWILRNKQLHVVRHQWMEDSLERGKKLAEDPYNVRPAKFEDLFVEQRALDLEDPATSGVVDNKGFLLKPDRDQKRRRGRPASTNVKRGSTATKPVQRKRARIGNRAAKIDTNVSDDTESSEEHGRREEIRSSKDSHPIQEFTMEEKVELSKKQKLLVDESKELKIQDKGDENNGFGDNKRYKGLAKAKEIEGLESGSTEKLEVMIDPVQAMLLDMIPSLSQTKAEAGKSTIEDKKPVNEVKEPDPNPVKKKKVSYKDVANDLLKDW</sequence>
<dbReference type="GO" id="GO:0006297">
    <property type="term" value="P:nucleotide-excision repair, DNA gap filling"/>
    <property type="evidence" value="ECO:0007669"/>
    <property type="project" value="TreeGrafter"/>
</dbReference>
<dbReference type="PANTHER" id="PTHR45997:SF1">
    <property type="entry name" value="DNA LIGASE 4"/>
    <property type="match status" value="1"/>
</dbReference>
<dbReference type="CDD" id="cd17722">
    <property type="entry name" value="BRCT_DNA_ligase_IV_rpt1"/>
    <property type="match status" value="1"/>
</dbReference>
<dbReference type="GO" id="GO:0006303">
    <property type="term" value="P:double-strand break repair via nonhomologous end joining"/>
    <property type="evidence" value="ECO:0007669"/>
    <property type="project" value="TreeGrafter"/>
</dbReference>
<dbReference type="GO" id="GO:0006310">
    <property type="term" value="P:DNA recombination"/>
    <property type="evidence" value="ECO:0007669"/>
    <property type="project" value="UniProtKB-KW"/>
</dbReference>
<dbReference type="SUPFAM" id="SSF50249">
    <property type="entry name" value="Nucleic acid-binding proteins"/>
    <property type="match status" value="1"/>
</dbReference>
<dbReference type="Pfam" id="PF16589">
    <property type="entry name" value="BRCT_2"/>
    <property type="match status" value="1"/>
</dbReference>
<reference evidence="4" key="1">
    <citation type="journal article" date="2023" name="Nat. Commun.">
        <title>Diploid and tetraploid genomes of Acorus and the evolution of monocots.</title>
        <authorList>
            <person name="Ma L."/>
            <person name="Liu K.W."/>
            <person name="Li Z."/>
            <person name="Hsiao Y.Y."/>
            <person name="Qi Y."/>
            <person name="Fu T."/>
            <person name="Tang G.D."/>
            <person name="Zhang D."/>
            <person name="Sun W.H."/>
            <person name="Liu D.K."/>
            <person name="Li Y."/>
            <person name="Chen G.Z."/>
            <person name="Liu X.D."/>
            <person name="Liao X.Y."/>
            <person name="Jiang Y.T."/>
            <person name="Yu X."/>
            <person name="Hao Y."/>
            <person name="Huang J."/>
            <person name="Zhao X.W."/>
            <person name="Ke S."/>
            <person name="Chen Y.Y."/>
            <person name="Wu W.L."/>
            <person name="Hsu J.L."/>
            <person name="Lin Y.F."/>
            <person name="Huang M.D."/>
            <person name="Li C.Y."/>
            <person name="Huang L."/>
            <person name="Wang Z.W."/>
            <person name="Zhao X."/>
            <person name="Zhong W.Y."/>
            <person name="Peng D.H."/>
            <person name="Ahmad S."/>
            <person name="Lan S."/>
            <person name="Zhang J.S."/>
            <person name="Tsai W.C."/>
            <person name="Van de Peer Y."/>
            <person name="Liu Z.J."/>
        </authorList>
    </citation>
    <scope>NUCLEOTIDE SEQUENCE</scope>
    <source>
        <strain evidence="4">CP</strain>
    </source>
</reference>
<dbReference type="Pfam" id="PF04679">
    <property type="entry name" value="DNA_ligase_A_C"/>
    <property type="match status" value="1"/>
</dbReference>
<dbReference type="InterPro" id="IPR001357">
    <property type="entry name" value="BRCT_dom"/>
</dbReference>
<dbReference type="SUPFAM" id="SSF52113">
    <property type="entry name" value="BRCT domain"/>
    <property type="match status" value="2"/>
</dbReference>
<accession>A0AAV9CN20</accession>
<dbReference type="PANTHER" id="PTHR45997">
    <property type="entry name" value="DNA LIGASE 4"/>
    <property type="match status" value="1"/>
</dbReference>
<dbReference type="InterPro" id="IPR012340">
    <property type="entry name" value="NA-bd_OB-fold"/>
</dbReference>
<reference evidence="4" key="2">
    <citation type="submission" date="2023-06" db="EMBL/GenBank/DDBJ databases">
        <authorList>
            <person name="Ma L."/>
            <person name="Liu K.-W."/>
            <person name="Li Z."/>
            <person name="Hsiao Y.-Y."/>
            <person name="Qi Y."/>
            <person name="Fu T."/>
            <person name="Tang G."/>
            <person name="Zhang D."/>
            <person name="Sun W.-H."/>
            <person name="Liu D.-K."/>
            <person name="Li Y."/>
            <person name="Chen G.-Z."/>
            <person name="Liu X.-D."/>
            <person name="Liao X.-Y."/>
            <person name="Jiang Y.-T."/>
            <person name="Yu X."/>
            <person name="Hao Y."/>
            <person name="Huang J."/>
            <person name="Zhao X.-W."/>
            <person name="Ke S."/>
            <person name="Chen Y.-Y."/>
            <person name="Wu W.-L."/>
            <person name="Hsu J.-L."/>
            <person name="Lin Y.-F."/>
            <person name="Huang M.-D."/>
            <person name="Li C.-Y."/>
            <person name="Huang L."/>
            <person name="Wang Z.-W."/>
            <person name="Zhao X."/>
            <person name="Zhong W.-Y."/>
            <person name="Peng D.-H."/>
            <person name="Ahmad S."/>
            <person name="Lan S."/>
            <person name="Zhang J.-S."/>
            <person name="Tsai W.-C."/>
            <person name="Van De Peer Y."/>
            <person name="Liu Z.-J."/>
        </authorList>
    </citation>
    <scope>NUCLEOTIDE SEQUENCE</scope>
    <source>
        <strain evidence="4">CP</strain>
        <tissue evidence="4">Leaves</tissue>
    </source>
</reference>
<dbReference type="Proteomes" id="UP001180020">
    <property type="component" value="Unassembled WGS sequence"/>
</dbReference>
<name>A0AAV9CN20_ACOCL</name>
<keyword evidence="1" id="KW-0233">DNA recombination</keyword>
<dbReference type="PROSITE" id="PS50172">
    <property type="entry name" value="BRCT"/>
    <property type="match status" value="2"/>
</dbReference>
<feature type="domain" description="BRCT" evidence="3">
    <location>
        <begin position="384"/>
        <end position="454"/>
    </location>
</feature>
<feature type="compositionally biased region" description="Polar residues" evidence="2">
    <location>
        <begin position="501"/>
        <end position="513"/>
    </location>
</feature>
<keyword evidence="4" id="KW-0436">Ligase</keyword>
<dbReference type="InterPro" id="IPR036420">
    <property type="entry name" value="BRCT_dom_sf"/>
</dbReference>
<dbReference type="GO" id="GO:0032807">
    <property type="term" value="C:DNA ligase IV complex"/>
    <property type="evidence" value="ECO:0007669"/>
    <property type="project" value="TreeGrafter"/>
</dbReference>
<dbReference type="GO" id="GO:0003910">
    <property type="term" value="F:DNA ligase (ATP) activity"/>
    <property type="evidence" value="ECO:0007669"/>
    <property type="project" value="InterPro"/>
</dbReference>
<feature type="region of interest" description="Disordered" evidence="2">
    <location>
        <begin position="480"/>
        <end position="566"/>
    </location>
</feature>